<accession>A0A6N8J8G5</accession>
<gene>
    <name evidence="3" type="ORF">GO495_11675</name>
</gene>
<sequence length="247" mass="26029">MASDLLFCLKPYIVKLTLVALITAIILWAIACKHEIPLTTPDTGGGGNVDSLPTGGTCSPDTVYFVNSILPALSSGCALSGCHDQATHQEELVLSNYNGIMRIVTPGNAIESKLYRVITAGNEDIMPPPPHAPFSSAMIASIRKWIDQGARNNQCISACDTSLFTYSGAVAPIISINCKGCHNPASLGGGVDLSTYNGVKVVALNGRLTGSINHASGYIAMPQGSNKLQTCQIRQIEKWVQAGANNN</sequence>
<evidence type="ECO:0000313" key="3">
    <source>
        <dbReference type="EMBL" id="MVT41244.1"/>
    </source>
</evidence>
<keyword evidence="1" id="KW-1133">Transmembrane helix</keyword>
<dbReference type="Pfam" id="PF07635">
    <property type="entry name" value="PSCyt1"/>
    <property type="match status" value="1"/>
</dbReference>
<evidence type="ECO:0000313" key="4">
    <source>
        <dbReference type="Proteomes" id="UP000468388"/>
    </source>
</evidence>
<comment type="caution">
    <text evidence="3">The sequence shown here is derived from an EMBL/GenBank/DDBJ whole genome shotgun (WGS) entry which is preliminary data.</text>
</comment>
<dbReference type="EMBL" id="WRXO01000002">
    <property type="protein sequence ID" value="MVT41244.1"/>
    <property type="molecule type" value="Genomic_DNA"/>
</dbReference>
<keyword evidence="4" id="KW-1185">Reference proteome</keyword>
<dbReference type="PANTHER" id="PTHR35889:SF3">
    <property type="entry name" value="F-BOX DOMAIN-CONTAINING PROTEIN"/>
    <property type="match status" value="1"/>
</dbReference>
<protein>
    <recommendedName>
        <fullName evidence="2">Cytochrome C Planctomycete-type domain-containing protein</fullName>
    </recommendedName>
</protein>
<reference evidence="3 4" key="1">
    <citation type="submission" date="2019-12" db="EMBL/GenBank/DDBJ databases">
        <title>The draft genomic sequence of strain Chitinophaga oryziterrae JCM 16595.</title>
        <authorList>
            <person name="Zhang X."/>
        </authorList>
    </citation>
    <scope>NUCLEOTIDE SEQUENCE [LARGE SCALE GENOMIC DNA]</scope>
    <source>
        <strain evidence="3 4">JCM 16595</strain>
    </source>
</reference>
<keyword evidence="1" id="KW-0472">Membrane</keyword>
<evidence type="ECO:0000259" key="2">
    <source>
        <dbReference type="Pfam" id="PF07635"/>
    </source>
</evidence>
<dbReference type="InterPro" id="IPR011429">
    <property type="entry name" value="Cyt_c_Planctomycete-type"/>
</dbReference>
<keyword evidence="1" id="KW-0812">Transmembrane</keyword>
<dbReference type="PANTHER" id="PTHR35889">
    <property type="entry name" value="CYCLOINULO-OLIGOSACCHARIDE FRUCTANOTRANSFERASE-RELATED"/>
    <property type="match status" value="1"/>
</dbReference>
<name>A0A6N8J8G5_9BACT</name>
<evidence type="ECO:0000256" key="1">
    <source>
        <dbReference type="SAM" id="Phobius"/>
    </source>
</evidence>
<organism evidence="3 4">
    <name type="scientific">Chitinophaga oryziterrae</name>
    <dbReference type="NCBI Taxonomy" id="1031224"/>
    <lineage>
        <taxon>Bacteria</taxon>
        <taxon>Pseudomonadati</taxon>
        <taxon>Bacteroidota</taxon>
        <taxon>Chitinophagia</taxon>
        <taxon>Chitinophagales</taxon>
        <taxon>Chitinophagaceae</taxon>
        <taxon>Chitinophaga</taxon>
    </lineage>
</organism>
<feature type="domain" description="Cytochrome C Planctomycete-type" evidence="2">
    <location>
        <begin position="81"/>
        <end position="129"/>
    </location>
</feature>
<dbReference type="AlphaFoldDB" id="A0A6N8J8G5"/>
<proteinExistence type="predicted"/>
<dbReference type="Proteomes" id="UP000468388">
    <property type="component" value="Unassembled WGS sequence"/>
</dbReference>
<feature type="transmembrane region" description="Helical" evidence="1">
    <location>
        <begin position="12"/>
        <end position="31"/>
    </location>
</feature>